<evidence type="ECO:0000313" key="3">
    <source>
        <dbReference type="Proteomes" id="UP000186026"/>
    </source>
</evidence>
<evidence type="ECO:0000256" key="1">
    <source>
        <dbReference type="SAM" id="Phobius"/>
    </source>
</evidence>
<reference evidence="3" key="1">
    <citation type="submission" date="2017-01" db="EMBL/GenBank/DDBJ databases">
        <authorList>
            <person name="Varghese N."/>
            <person name="Submissions S."/>
        </authorList>
    </citation>
    <scope>NUCLEOTIDE SEQUENCE [LARGE SCALE GENOMIC DNA]</scope>
    <source>
        <strain evidence="3">DSM 46698</strain>
    </source>
</reference>
<keyword evidence="3" id="KW-1185">Reference proteome</keyword>
<protein>
    <submittedName>
        <fullName evidence="2">Uncharacterized protein</fullName>
    </submittedName>
</protein>
<keyword evidence="1" id="KW-0472">Membrane</keyword>
<dbReference type="EMBL" id="FTOP01000027">
    <property type="protein sequence ID" value="SIT17296.1"/>
    <property type="molecule type" value="Genomic_DNA"/>
</dbReference>
<gene>
    <name evidence="2" type="ORF">SAMN05421761_1275</name>
</gene>
<feature type="transmembrane region" description="Helical" evidence="1">
    <location>
        <begin position="71"/>
        <end position="89"/>
    </location>
</feature>
<proteinExistence type="predicted"/>
<dbReference type="AlphaFoldDB" id="A0A1N7Q385"/>
<keyword evidence="1" id="KW-1133">Transmembrane helix</keyword>
<organism evidence="2 3">
    <name type="scientific">Belliella pelovolcani</name>
    <dbReference type="NCBI Taxonomy" id="529505"/>
    <lineage>
        <taxon>Bacteria</taxon>
        <taxon>Pseudomonadati</taxon>
        <taxon>Bacteroidota</taxon>
        <taxon>Cytophagia</taxon>
        <taxon>Cytophagales</taxon>
        <taxon>Cyclobacteriaceae</taxon>
        <taxon>Belliella</taxon>
    </lineage>
</organism>
<evidence type="ECO:0000313" key="2">
    <source>
        <dbReference type="EMBL" id="SIT17296.1"/>
    </source>
</evidence>
<feature type="transmembrane region" description="Helical" evidence="1">
    <location>
        <begin position="7"/>
        <end position="31"/>
    </location>
</feature>
<dbReference type="STRING" id="529505.SAMN05421761_1275"/>
<accession>A0A1N7Q385</accession>
<keyword evidence="1" id="KW-0812">Transmembrane</keyword>
<dbReference type="Proteomes" id="UP000186026">
    <property type="component" value="Unassembled WGS sequence"/>
</dbReference>
<feature type="transmembrane region" description="Helical" evidence="1">
    <location>
        <begin position="43"/>
        <end position="62"/>
    </location>
</feature>
<name>A0A1N7Q385_9BACT</name>
<feature type="transmembrane region" description="Helical" evidence="1">
    <location>
        <begin position="101"/>
        <end position="120"/>
    </location>
</feature>
<sequence length="122" mass="14098">MIARIKFSLILTLVLILSAFMPVLNILIWHLNAVLLYVFGDNWNAHIWMNLLLSVLILIFFFRSQKQSRSITLGILSIFFLLPLFLYLFENHFSEDAPYFLQSLVGGLIAGGILITTEYFKK</sequence>